<evidence type="ECO:0000313" key="10">
    <source>
        <dbReference type="EMBL" id="CAP25106.2"/>
    </source>
</evidence>
<dbReference type="PANTHER" id="PTHR13802:SF61">
    <property type="entry name" value="PROTEIN CBG04396"/>
    <property type="match status" value="1"/>
</dbReference>
<dbReference type="PROSITE" id="PS50856">
    <property type="entry name" value="AMOP"/>
    <property type="match status" value="1"/>
</dbReference>
<evidence type="ECO:0000256" key="4">
    <source>
        <dbReference type="ARBA" id="ARBA00023136"/>
    </source>
</evidence>
<accession>A8WXF8</accession>
<evidence type="ECO:0000313" key="12">
    <source>
        <dbReference type="WormBase" id="CBG04396"/>
    </source>
</evidence>
<dbReference type="SMART" id="SM00723">
    <property type="entry name" value="AMOP"/>
    <property type="match status" value="1"/>
</dbReference>
<dbReference type="CTD" id="8576391"/>
<organism evidence="10 11">
    <name type="scientific">Caenorhabditis briggsae</name>
    <dbReference type="NCBI Taxonomy" id="6238"/>
    <lineage>
        <taxon>Eukaryota</taxon>
        <taxon>Metazoa</taxon>
        <taxon>Ecdysozoa</taxon>
        <taxon>Nematoda</taxon>
        <taxon>Chromadorea</taxon>
        <taxon>Rhabditida</taxon>
        <taxon>Rhabditina</taxon>
        <taxon>Rhabditomorpha</taxon>
        <taxon>Rhabditoidea</taxon>
        <taxon>Rhabditidae</taxon>
        <taxon>Peloderinae</taxon>
        <taxon>Caenorhabditis</taxon>
    </lineage>
</organism>
<dbReference type="Pfam" id="PF24469">
    <property type="entry name" value="F54D1_6_C"/>
    <property type="match status" value="1"/>
</dbReference>
<dbReference type="HOGENOM" id="CLU_004798_0_0_1"/>
<feature type="transmembrane region" description="Helical" evidence="6">
    <location>
        <begin position="1330"/>
        <end position="1354"/>
    </location>
</feature>
<dbReference type="GO" id="GO:0007160">
    <property type="term" value="P:cell-matrix adhesion"/>
    <property type="evidence" value="ECO:0007669"/>
    <property type="project" value="InterPro"/>
</dbReference>
<gene>
    <name evidence="10 12" type="ORF">CBG04396</name>
    <name evidence="10" type="ORF">CBG_04396</name>
</gene>
<dbReference type="GO" id="GO:0005615">
    <property type="term" value="C:extracellular space"/>
    <property type="evidence" value="ECO:0000318"/>
    <property type="project" value="GO_Central"/>
</dbReference>
<evidence type="ECO:0000259" key="9">
    <source>
        <dbReference type="PROSITE" id="PS51220"/>
    </source>
</evidence>
<dbReference type="OMA" id="LMPITWY"/>
<dbReference type="Proteomes" id="UP000008549">
    <property type="component" value="Unassembled WGS sequence"/>
</dbReference>
<dbReference type="GO" id="GO:0016020">
    <property type="term" value="C:membrane"/>
    <property type="evidence" value="ECO:0007669"/>
    <property type="project" value="UniProtKB-SubCell"/>
</dbReference>
<keyword evidence="4 6" id="KW-0472">Membrane</keyword>
<dbReference type="InterPro" id="IPR056075">
    <property type="entry name" value="DUF7658"/>
</dbReference>
<sequence length="1443" mass="164130">MRRGSRHPLSAVVLLLLTTFPHLTHNQNIGLGGINQNIGGTVQNPTINQVSPGQIFTGTGTNPYYGVNLVPFGPEAGDLMVNPSMLTAGMTIDLYMFFPYYGGLYNYTTISVNGYLGFATVLDQGPTINVGPETTDWPRQEDPAMIAPYLCKQQVPQQGNPARRAGVYYRLLLRQSLFGRETNSNLNLGGSLQQNAFFGQTASQACPGTADSYVRCDSNSDYFLDQMMIWVQEGVAGGAMFRADAAVVVTWYNTASAISGRSDIDAGQTGTYQVVWLTDSTARLSYVIINYDRLGFDAQDFRGNSRSGRCRAVFNGGNHTGTVEVDPTQPYKNTPKVLAQRSGVPHMVRGRYMFRVDDVVRPAGCSNKTGGTYPIMIYPNIVNMLGDMTVDVNACCLDRTQTYKMMIEEREVATCQVINSAIARCSLPKIYDWGTKTVYFQPDSRGANDEKAFVGYIYFVPPTLDPMRLDIGNIYEWYKNPMTNYLMPITWYPRNFTNPDILTNGNNMGVRISDDSMYGVQLGLYIVGYREFKDDEIKKFRPEYRTLARITTYSNQNNANYRWMPQEEVINTNQVQQWYLTDWERMHTLYTYRVGFFKLAPINPNDQNGTLLLPGLVSAPISLHWLWTPENQQFATLTLNQQDRDQRVEFVKEKSREMCHDWYDEDGALWNFIRDTETNTSCPCIETQALLDLGRFMPHPRCSQMFRDITCTTVIGSKNCYMSSSNIYSSYAGDGNTFHNMDTNRFMTHYGQVCCYDESGYLMQTPYQPVIKTQKEYFYNPGYPLRAYEFGTAPYMGQFEVPGLSVFHNDYMPYFLCCKFADFRCQMFYWRRPSSACQQYQPPAIGHAQGTGVFQTIDNDKFIFNQPGVFNFLYIPQSIRTPEVRIQTRLERYPNRKVDFGLLGRYISQYELVQPTNATVITGIALEATGTERVIITTRKDTRRFRYRTNIIVGNILRYFDTIRLQRFRGVLIYVNNVERGQPEIYVVLEEAQIGVKVTESYALDIDRLPNYQESMGILDIQISVSPQYGVRPDGDKTQEAQYRQLYNLPRVSGLIRPYPDQTSGSLNEGLTLNDVNSDAYRQQIINNYLVLGTGEPGTQQNQAGTLNQMMPSDNMFTTSRDDDKQFDVFPEASMRSEPIYKTAPRIIPIRPTDRSNDSPASEHLQRFTEQSEYHNLPADLQPYQSIATLSYGLQCPDDPGQVLTECGDSVACLYDYALLNSKVLGQEEQDSWNMFTTDRAMAIRQYNSCGAINIEYPEYMMKTPALSSGYLQGDVARFECYQSHWVKGDHEYKCGIVVDYNRPNEYRFEWNKGNQPWCRSRIKENYFKWLAVIFGIVGIIIVILLIFLVFWCIKQKKRQESRQYSGTAAYSNNAFQNQSYETKPPRALSVGDLSNAPRTVTMPPPRGTTATPMTMEPRGFSPAPTDIQGSQGVGVMGLNTSV</sequence>
<reference evidence="10 11" key="1">
    <citation type="journal article" date="2003" name="PLoS Biol.">
        <title>The genome sequence of Caenorhabditis briggsae: a platform for comparative genomics.</title>
        <authorList>
            <person name="Stein L.D."/>
            <person name="Bao Z."/>
            <person name="Blasiar D."/>
            <person name="Blumenthal T."/>
            <person name="Brent M.R."/>
            <person name="Chen N."/>
            <person name="Chinwalla A."/>
            <person name="Clarke L."/>
            <person name="Clee C."/>
            <person name="Coghlan A."/>
            <person name="Coulson A."/>
            <person name="D'Eustachio P."/>
            <person name="Fitch D.H."/>
            <person name="Fulton L.A."/>
            <person name="Fulton R.E."/>
            <person name="Griffiths-Jones S."/>
            <person name="Harris T.W."/>
            <person name="Hillier L.W."/>
            <person name="Kamath R."/>
            <person name="Kuwabara P.E."/>
            <person name="Mardis E.R."/>
            <person name="Marra M.A."/>
            <person name="Miner T.L."/>
            <person name="Minx P."/>
            <person name="Mullikin J.C."/>
            <person name="Plumb R.W."/>
            <person name="Rogers J."/>
            <person name="Schein J.E."/>
            <person name="Sohrmann M."/>
            <person name="Spieth J."/>
            <person name="Stajich J.E."/>
            <person name="Wei C."/>
            <person name="Willey D."/>
            <person name="Wilson R.K."/>
            <person name="Durbin R."/>
            <person name="Waterston R.H."/>
        </authorList>
    </citation>
    <scope>NUCLEOTIDE SEQUENCE [LARGE SCALE GENOMIC DNA]</scope>
    <source>
        <strain evidence="10 11">AF16</strain>
    </source>
</reference>
<feature type="domain" description="NIDO" evidence="9">
    <location>
        <begin position="196"/>
        <end position="359"/>
    </location>
</feature>
<evidence type="ECO:0000256" key="6">
    <source>
        <dbReference type="SAM" id="Phobius"/>
    </source>
</evidence>
<dbReference type="KEGG" id="cbr:CBG_04396"/>
<keyword evidence="3 6" id="KW-1133">Transmembrane helix</keyword>
<feature type="domain" description="AMOP" evidence="8">
    <location>
        <begin position="651"/>
        <end position="832"/>
    </location>
</feature>
<dbReference type="InParanoid" id="A8WXF8"/>
<dbReference type="PROSITE" id="PS51220">
    <property type="entry name" value="NIDO"/>
    <property type="match status" value="1"/>
</dbReference>
<dbReference type="Pfam" id="PF06119">
    <property type="entry name" value="NIDO"/>
    <property type="match status" value="1"/>
</dbReference>
<dbReference type="PANTHER" id="PTHR13802">
    <property type="entry name" value="MUCIN 4-RELATED"/>
    <property type="match status" value="1"/>
</dbReference>
<dbReference type="RefSeq" id="XP_045092664.1">
    <property type="nucleotide sequence ID" value="XM_045235983.1"/>
</dbReference>
<dbReference type="STRING" id="6238.A8WXF8"/>
<evidence type="ECO:0000256" key="2">
    <source>
        <dbReference type="ARBA" id="ARBA00022692"/>
    </source>
</evidence>
<comment type="subcellular location">
    <subcellularLocation>
        <location evidence="1">Membrane</location>
    </subcellularLocation>
</comment>
<dbReference type="InterPro" id="IPR005533">
    <property type="entry name" value="AMOP_dom"/>
</dbReference>
<dbReference type="EMBL" id="HE601251">
    <property type="protein sequence ID" value="CAP25106.2"/>
    <property type="molecule type" value="Genomic_DNA"/>
</dbReference>
<dbReference type="GeneID" id="8576391"/>
<evidence type="ECO:0000313" key="11">
    <source>
        <dbReference type="Proteomes" id="UP000008549"/>
    </source>
</evidence>
<proteinExistence type="predicted"/>
<dbReference type="SMART" id="SM00539">
    <property type="entry name" value="NIDO"/>
    <property type="match status" value="1"/>
</dbReference>
<dbReference type="Pfam" id="PF03782">
    <property type="entry name" value="AMOP"/>
    <property type="match status" value="1"/>
</dbReference>
<dbReference type="InterPro" id="IPR057018">
    <property type="entry name" value="F54D1_6-like_Ig-like"/>
</dbReference>
<evidence type="ECO:0000256" key="3">
    <source>
        <dbReference type="ARBA" id="ARBA00022989"/>
    </source>
</evidence>
<feature type="chain" id="PRO_5002732476" evidence="7">
    <location>
        <begin position="27"/>
        <end position="1443"/>
    </location>
</feature>
<dbReference type="eggNOG" id="KOG4291">
    <property type="taxonomic scope" value="Eukaryota"/>
</dbReference>
<protein>
    <submittedName>
        <fullName evidence="10">Protein CBG04396</fullName>
    </submittedName>
</protein>
<dbReference type="InterPro" id="IPR051495">
    <property type="entry name" value="Epithelial_Barrier/Signaling"/>
</dbReference>
<dbReference type="Pfam" id="PF24678">
    <property type="entry name" value="DUF7658"/>
    <property type="match status" value="1"/>
</dbReference>
<feature type="region of interest" description="Disordered" evidence="5">
    <location>
        <begin position="1385"/>
        <end position="1415"/>
    </location>
</feature>
<dbReference type="InterPro" id="IPR057019">
    <property type="entry name" value="F54D1_6-like_Ig-like_2"/>
</dbReference>
<dbReference type="WormBase" id="CBG04396">
    <property type="protein sequence ID" value="CBP01173"/>
    <property type="gene ID" value="WBGene00027075"/>
</dbReference>
<dbReference type="InterPro" id="IPR003886">
    <property type="entry name" value="NIDO_dom"/>
</dbReference>
<reference evidence="10 11" key="2">
    <citation type="journal article" date="2011" name="PLoS Genet.">
        <title>Caenorhabditis briggsae recombinant inbred line genotypes reveal inter-strain incompatibility and the evolution of recombination.</title>
        <authorList>
            <person name="Ross J.A."/>
            <person name="Koboldt D.C."/>
            <person name="Staisch J.E."/>
            <person name="Chamberlin H.M."/>
            <person name="Gupta B.P."/>
            <person name="Miller R.D."/>
            <person name="Baird S.E."/>
            <person name="Haag E.S."/>
        </authorList>
    </citation>
    <scope>NUCLEOTIDE SEQUENCE [LARGE SCALE GENOMIC DNA]</scope>
    <source>
        <strain evidence="10 11">AF16</strain>
    </source>
</reference>
<keyword evidence="11" id="KW-1185">Reference proteome</keyword>
<evidence type="ECO:0000256" key="5">
    <source>
        <dbReference type="SAM" id="MobiDB-lite"/>
    </source>
</evidence>
<dbReference type="Pfam" id="PF24462">
    <property type="entry name" value="Ig_F54D1_6"/>
    <property type="match status" value="1"/>
</dbReference>
<evidence type="ECO:0000256" key="7">
    <source>
        <dbReference type="SAM" id="SignalP"/>
    </source>
</evidence>
<dbReference type="FunCoup" id="A8WXF8">
    <property type="interactions" value="40"/>
</dbReference>
<keyword evidence="7" id="KW-0732">Signal</keyword>
<keyword evidence="2 6" id="KW-0812">Transmembrane</keyword>
<dbReference type="InterPro" id="IPR057017">
    <property type="entry name" value="F54D1_6-like_C"/>
</dbReference>
<dbReference type="Pfam" id="PF24464">
    <property type="entry name" value="Ig_F54D1_6_2"/>
    <property type="match status" value="1"/>
</dbReference>
<name>A8WXF8_CAEBR</name>
<evidence type="ECO:0000259" key="8">
    <source>
        <dbReference type="PROSITE" id="PS50856"/>
    </source>
</evidence>
<feature type="signal peptide" evidence="7">
    <location>
        <begin position="1"/>
        <end position="26"/>
    </location>
</feature>
<evidence type="ECO:0000256" key="1">
    <source>
        <dbReference type="ARBA" id="ARBA00004370"/>
    </source>
</evidence>